<dbReference type="Proteomes" id="UP000325313">
    <property type="component" value="Unassembled WGS sequence"/>
</dbReference>
<dbReference type="AlphaFoldDB" id="A0A5B0QDW5"/>
<gene>
    <name evidence="2" type="ORF">PGTUg99_005687</name>
</gene>
<dbReference type="EMBL" id="VDEP01000287">
    <property type="protein sequence ID" value="KAA1111341.1"/>
    <property type="molecule type" value="Genomic_DNA"/>
</dbReference>
<evidence type="ECO:0000313" key="3">
    <source>
        <dbReference type="Proteomes" id="UP000325313"/>
    </source>
</evidence>
<proteinExistence type="predicted"/>
<protein>
    <submittedName>
        <fullName evidence="2">Uncharacterized protein</fullName>
    </submittedName>
</protein>
<feature type="region of interest" description="Disordered" evidence="1">
    <location>
        <begin position="80"/>
        <end position="100"/>
    </location>
</feature>
<name>A0A5B0QDW5_PUCGR</name>
<sequence>MYRESLRNLENQRQMVDIERQRIQNQHLRNQVVSDLQSQEQELRLRRELELAGSAQSESTRLYNLVDQEYTLLVGEAVQPRRPEGFPPGRRGCTASPTRRTPSWPARLYSLAGQEGILLVDEVVQPRRPGFSVSRAYALCVLTVISKGLRGEEVERPGRACDPGIGA</sequence>
<comment type="caution">
    <text evidence="2">The sequence shown here is derived from an EMBL/GenBank/DDBJ whole genome shotgun (WGS) entry which is preliminary data.</text>
</comment>
<evidence type="ECO:0000313" key="2">
    <source>
        <dbReference type="EMBL" id="KAA1111341.1"/>
    </source>
</evidence>
<accession>A0A5B0QDW5</accession>
<reference evidence="2 3" key="1">
    <citation type="submission" date="2019-05" db="EMBL/GenBank/DDBJ databases">
        <title>Emergence of the Ug99 lineage of the wheat stem rust pathogen through somatic hybridization.</title>
        <authorList>
            <person name="Li F."/>
            <person name="Upadhyaya N.M."/>
            <person name="Sperschneider J."/>
            <person name="Matny O."/>
            <person name="Nguyen-Phuc H."/>
            <person name="Mago R."/>
            <person name="Raley C."/>
            <person name="Miller M.E."/>
            <person name="Silverstein K.A.T."/>
            <person name="Henningsen E."/>
            <person name="Hirsch C.D."/>
            <person name="Visser B."/>
            <person name="Pretorius Z.A."/>
            <person name="Steffenson B.J."/>
            <person name="Schwessinger B."/>
            <person name="Dodds P.N."/>
            <person name="Figueroa M."/>
        </authorList>
    </citation>
    <scope>NUCLEOTIDE SEQUENCE [LARGE SCALE GENOMIC DNA]</scope>
    <source>
        <strain evidence="2 3">Ug99</strain>
    </source>
</reference>
<organism evidence="2 3">
    <name type="scientific">Puccinia graminis f. sp. tritici</name>
    <dbReference type="NCBI Taxonomy" id="56615"/>
    <lineage>
        <taxon>Eukaryota</taxon>
        <taxon>Fungi</taxon>
        <taxon>Dikarya</taxon>
        <taxon>Basidiomycota</taxon>
        <taxon>Pucciniomycotina</taxon>
        <taxon>Pucciniomycetes</taxon>
        <taxon>Pucciniales</taxon>
        <taxon>Pucciniaceae</taxon>
        <taxon>Puccinia</taxon>
    </lineage>
</organism>
<evidence type="ECO:0000256" key="1">
    <source>
        <dbReference type="SAM" id="MobiDB-lite"/>
    </source>
</evidence>